<organism evidence="1 2">
    <name type="scientific">Trametes sanguinea</name>
    <dbReference type="NCBI Taxonomy" id="158606"/>
    <lineage>
        <taxon>Eukaryota</taxon>
        <taxon>Fungi</taxon>
        <taxon>Dikarya</taxon>
        <taxon>Basidiomycota</taxon>
        <taxon>Agaricomycotina</taxon>
        <taxon>Agaricomycetes</taxon>
        <taxon>Polyporales</taxon>
        <taxon>Polyporaceae</taxon>
        <taxon>Trametes</taxon>
    </lineage>
</organism>
<reference evidence="1" key="1">
    <citation type="submission" date="2022-08" db="EMBL/GenBank/DDBJ databases">
        <title>Genome Sequence of Pycnoporus sanguineus.</title>
        <authorList>
            <person name="Buettner E."/>
        </authorList>
    </citation>
    <scope>NUCLEOTIDE SEQUENCE</scope>
    <source>
        <strain evidence="1">CG-C14</strain>
    </source>
</reference>
<protein>
    <submittedName>
        <fullName evidence="1">Uncharacterized protein</fullName>
    </submittedName>
</protein>
<evidence type="ECO:0000313" key="2">
    <source>
        <dbReference type="Proteomes" id="UP001144978"/>
    </source>
</evidence>
<sequence length="741" mass="84017">MRADINIFGWLASTPCNTQSTINCKMKLKYLLGTSARESVSEVAWTISEHLYHSTSVNSTHLANMRGDSCVYDVPMALDPEKSRTDGLEPLLAWSRNRSHARRSRDYVLGPMHPISFVEEFLPLPSCSRDKLLSSRNAFAAVPRNVDTPSQIYEPLASSLNEKIDDKGRCPGHVFMKTVERSTRLDRLGHIKPHVCCFATENLDTVLRASQESRIEFGYAEMLIQVATSPLADYFVDPGPDLDVPDLIAHQFTRDFQDEESYDRAERTWGLHISYVTEVFARQQRIFLYTISLFGPFARLFRWDRSGCIVSESFDIHQHPDVITEFFWRFAHLSDAKPGHDLTYTMASPHEEALFRDTVRAYVALQLDVSDEELDNALKTHYQPGHVTKVPVHSPAAAGSGLKRYDLLVSRPIVSPLSLDGRCTRGFWAVDVETGKVVFLKDTWRIASHSETEGDILRRLNELGVRNVPILAFQGDVVDSRNNAFEGNEPIYQETRTNKYVAEPWAHRIDGKDVIVRRRRHYRLVASTVGYSIKTLRGTEELLHSTYDVFIAMKDALEKDSRIHRDLSVGNIILVKEPGRAIRRGYLIDWDASDRTDDAGESLHAGRAGTWSFLSIRMLSDGQVNGKHTFKDDMEALLYVVFYCGLLYLPHTLSGYDLTTLHDEFFERVINVKGVPAGGGLKLMNSINRLHSNQVGFQSAPFQEWLDTVMDYHSPPPALREKYKDIRTTWNGTTASHIASS</sequence>
<accession>A0ACC1PY65</accession>
<comment type="caution">
    <text evidence="1">The sequence shown here is derived from an EMBL/GenBank/DDBJ whole genome shotgun (WGS) entry which is preliminary data.</text>
</comment>
<name>A0ACC1PY65_9APHY</name>
<dbReference type="Proteomes" id="UP001144978">
    <property type="component" value="Unassembled WGS sequence"/>
</dbReference>
<evidence type="ECO:0000313" key="1">
    <source>
        <dbReference type="EMBL" id="KAJ3002982.1"/>
    </source>
</evidence>
<keyword evidence="2" id="KW-1185">Reference proteome</keyword>
<gene>
    <name evidence="1" type="ORF">NUW54_g5551</name>
</gene>
<dbReference type="EMBL" id="JANSHE010001377">
    <property type="protein sequence ID" value="KAJ3002982.1"/>
    <property type="molecule type" value="Genomic_DNA"/>
</dbReference>
<proteinExistence type="predicted"/>